<keyword evidence="2" id="KW-1185">Reference proteome</keyword>
<accession>A0ACC2SNS1</accession>
<dbReference type="EMBL" id="QTSX02004585">
    <property type="protein sequence ID" value="KAJ9063929.1"/>
    <property type="molecule type" value="Genomic_DNA"/>
</dbReference>
<evidence type="ECO:0000313" key="1">
    <source>
        <dbReference type="EMBL" id="KAJ9063929.1"/>
    </source>
</evidence>
<proteinExistence type="predicted"/>
<comment type="caution">
    <text evidence="1">The sequence shown here is derived from an EMBL/GenBank/DDBJ whole genome shotgun (WGS) entry which is preliminary data.</text>
</comment>
<name>A0ACC2SNS1_9FUNG</name>
<organism evidence="1 2">
    <name type="scientific">Entomophthora muscae</name>
    <dbReference type="NCBI Taxonomy" id="34485"/>
    <lineage>
        <taxon>Eukaryota</taxon>
        <taxon>Fungi</taxon>
        <taxon>Fungi incertae sedis</taxon>
        <taxon>Zoopagomycota</taxon>
        <taxon>Entomophthoromycotina</taxon>
        <taxon>Entomophthoromycetes</taxon>
        <taxon>Entomophthorales</taxon>
        <taxon>Entomophthoraceae</taxon>
        <taxon>Entomophthora</taxon>
    </lineage>
</organism>
<evidence type="ECO:0000313" key="2">
    <source>
        <dbReference type="Proteomes" id="UP001165960"/>
    </source>
</evidence>
<sequence>MRGANFKRLRPPAGHNLMQVSYVEQLGYLQGLGRNEGKRSSPVEIESDYMIVWVSEPSSDF</sequence>
<dbReference type="Proteomes" id="UP001165960">
    <property type="component" value="Unassembled WGS sequence"/>
</dbReference>
<gene>
    <name evidence="1" type="ORF">DSO57_1035775</name>
</gene>
<protein>
    <submittedName>
        <fullName evidence="1">Uncharacterized protein</fullName>
    </submittedName>
</protein>
<reference evidence="1" key="1">
    <citation type="submission" date="2022-04" db="EMBL/GenBank/DDBJ databases">
        <title>Genome of the entomopathogenic fungus Entomophthora muscae.</title>
        <authorList>
            <person name="Elya C."/>
            <person name="Lovett B.R."/>
            <person name="Lee E."/>
            <person name="Macias A.M."/>
            <person name="Hajek A.E."/>
            <person name="De Bivort B.L."/>
            <person name="Kasson M.T."/>
            <person name="De Fine Licht H.H."/>
            <person name="Stajich J.E."/>
        </authorList>
    </citation>
    <scope>NUCLEOTIDE SEQUENCE</scope>
    <source>
        <strain evidence="1">Berkeley</strain>
    </source>
</reference>